<dbReference type="KEGG" id="mgel:G5B37_03870"/>
<dbReference type="EMBL" id="CP049057">
    <property type="protein sequence ID" value="QIE58729.1"/>
    <property type="molecule type" value="Genomic_DNA"/>
</dbReference>
<protein>
    <submittedName>
        <fullName evidence="2">Uncharacterized protein</fullName>
    </submittedName>
</protein>
<evidence type="ECO:0000256" key="1">
    <source>
        <dbReference type="SAM" id="Phobius"/>
    </source>
</evidence>
<keyword evidence="1" id="KW-0472">Membrane</keyword>
<gene>
    <name evidence="2" type="ORF">G5B37_03870</name>
</gene>
<sequence length="184" mass="21871">MTDIELTDFQIGKPKRNTTIWFSILASIMFLPFKIFIFFIPFKKNYTEVHENWTIWIESGNREIHRKIFAETGFDGVIKFYKLKFKNNTLNDLVDKRCFGTFFFETNENIFLREFKSPNQWPKSFLTVINKSDNTINRIKIISASWTDWVIESINDKEFNIITHPADDYTKGIKVTTPNNVYNL</sequence>
<name>A0A6G6GJJ9_9FLAO</name>
<keyword evidence="1" id="KW-1133">Transmembrane helix</keyword>
<evidence type="ECO:0000313" key="2">
    <source>
        <dbReference type="EMBL" id="QIE58729.1"/>
    </source>
</evidence>
<proteinExistence type="predicted"/>
<dbReference type="RefSeq" id="WP_164678759.1">
    <property type="nucleotide sequence ID" value="NZ_CP049057.1"/>
</dbReference>
<evidence type="ECO:0000313" key="3">
    <source>
        <dbReference type="Proteomes" id="UP000505306"/>
    </source>
</evidence>
<reference evidence="2 3" key="1">
    <citation type="submission" date="2020-02" db="EMBL/GenBank/DDBJ databases">
        <title>Complete genome sequence of Flavobacteriaceae bacterium.</title>
        <authorList>
            <person name="Kim S.-J."/>
            <person name="Kim Y.-S."/>
            <person name="Kim K.-H."/>
        </authorList>
    </citation>
    <scope>NUCLEOTIDE SEQUENCE [LARGE SCALE GENOMIC DNA]</scope>
    <source>
        <strain evidence="2 3">RR4-40</strain>
    </source>
</reference>
<dbReference type="Proteomes" id="UP000505306">
    <property type="component" value="Chromosome"/>
</dbReference>
<organism evidence="2 3">
    <name type="scientific">Rasiella rasia</name>
    <dbReference type="NCBI Taxonomy" id="2744027"/>
    <lineage>
        <taxon>Bacteria</taxon>
        <taxon>Pseudomonadati</taxon>
        <taxon>Bacteroidota</taxon>
        <taxon>Flavobacteriia</taxon>
        <taxon>Flavobacteriales</taxon>
        <taxon>Flavobacteriaceae</taxon>
        <taxon>Rasiella</taxon>
    </lineage>
</organism>
<accession>A0A6G6GJJ9</accession>
<dbReference type="AlphaFoldDB" id="A0A6G6GJJ9"/>
<feature type="transmembrane region" description="Helical" evidence="1">
    <location>
        <begin position="20"/>
        <end position="40"/>
    </location>
</feature>
<keyword evidence="3" id="KW-1185">Reference proteome</keyword>
<keyword evidence="1" id="KW-0812">Transmembrane</keyword>